<dbReference type="Proteomes" id="UP000031307">
    <property type="component" value="Unassembled WGS sequence"/>
</dbReference>
<reference evidence="1 2" key="1">
    <citation type="journal article" date="2014" name="Mol. Biol. Evol.">
        <title>Massive expansion of Ubiquitination-related gene families within the Chlamydiae.</title>
        <authorList>
            <person name="Domman D."/>
            <person name="Collingro A."/>
            <person name="Lagkouvardos I."/>
            <person name="Gehre L."/>
            <person name="Weinmaier T."/>
            <person name="Rattei T."/>
            <person name="Subtil A."/>
            <person name="Horn M."/>
        </authorList>
    </citation>
    <scope>NUCLEOTIDE SEQUENCE [LARGE SCALE GENOMIC DNA]</scope>
    <source>
        <strain evidence="1 2">OEW1</strain>
    </source>
</reference>
<accession>A0A0C1CB79</accession>
<evidence type="ECO:0000313" key="2">
    <source>
        <dbReference type="Proteomes" id="UP000031307"/>
    </source>
</evidence>
<dbReference type="RefSeq" id="WP_006341571.1">
    <property type="nucleotide sequence ID" value="NZ_JASBUT010000030.1"/>
</dbReference>
<evidence type="ECO:0000313" key="1">
    <source>
        <dbReference type="EMBL" id="KIA78195.1"/>
    </source>
</evidence>
<gene>
    <name evidence="1" type="ORF">DB43_EL00060</name>
</gene>
<comment type="caution">
    <text evidence="1">The sequence shown here is derived from an EMBL/GenBank/DDBJ whole genome shotgun (WGS) entry which is preliminary data.</text>
</comment>
<dbReference type="EMBL" id="JSAM01000031">
    <property type="protein sequence ID" value="KIA78195.1"/>
    <property type="molecule type" value="Genomic_DNA"/>
</dbReference>
<sequence>MGFKNILFILISGLNFTTIAFGLDIENNPYQLFKDAAINSTVGTPWKAKKHQELIQQVTAARPDIVKVKTLAYPISEENLKELYGNQTSVPFFAYSSLIDKGSPTAKTISSQALETLTPAVAFGIQRVFNREMPSNVAEKWGNVRRSNDVAVLNAFVKNDAVLNGVLLQLPLPDLLTLTKGEVGYDLMPVLVVRWNDALDESKPAELILAYTLIAPDYKGTGDRYTNDKINPIPGYVKFLQNGLKNFGEDYEAMWWATTFLADKKTLINEMPDHEVNMALETINEIPNKKQ</sequence>
<proteinExistence type="predicted"/>
<organism evidence="1 2">
    <name type="scientific">Parachlamydia acanthamoebae</name>
    <dbReference type="NCBI Taxonomy" id="83552"/>
    <lineage>
        <taxon>Bacteria</taxon>
        <taxon>Pseudomonadati</taxon>
        <taxon>Chlamydiota</taxon>
        <taxon>Chlamydiia</taxon>
        <taxon>Parachlamydiales</taxon>
        <taxon>Parachlamydiaceae</taxon>
        <taxon>Parachlamydia</taxon>
    </lineage>
</organism>
<dbReference type="OMA" id="WFNGRIL"/>
<dbReference type="PATRIC" id="fig|83552.4.peg.577"/>
<name>A0A0C1CB79_9BACT</name>
<protein>
    <submittedName>
        <fullName evidence="1">Uncharacterized protein</fullName>
    </submittedName>
</protein>
<dbReference type="AlphaFoldDB" id="A0A0C1CB79"/>